<evidence type="ECO:0000256" key="3">
    <source>
        <dbReference type="ARBA" id="ARBA00022729"/>
    </source>
</evidence>
<feature type="chain" id="PRO_5047080767" evidence="4">
    <location>
        <begin position="25"/>
        <end position="338"/>
    </location>
</feature>
<comment type="subcellular location">
    <subcellularLocation>
        <location evidence="1">Cell envelope</location>
    </subcellularLocation>
</comment>
<keyword evidence="3 4" id="KW-0732">Signal</keyword>
<organism evidence="6 7">
    <name type="scientific">Catenulispora yoronensis</name>
    <dbReference type="NCBI Taxonomy" id="450799"/>
    <lineage>
        <taxon>Bacteria</taxon>
        <taxon>Bacillati</taxon>
        <taxon>Actinomycetota</taxon>
        <taxon>Actinomycetes</taxon>
        <taxon>Catenulisporales</taxon>
        <taxon>Catenulisporaceae</taxon>
        <taxon>Catenulispora</taxon>
    </lineage>
</organism>
<dbReference type="Gene3D" id="3.40.50.2300">
    <property type="match status" value="2"/>
</dbReference>
<dbReference type="EMBL" id="BAAAQN010000003">
    <property type="protein sequence ID" value="GAA2014360.1"/>
    <property type="molecule type" value="Genomic_DNA"/>
</dbReference>
<gene>
    <name evidence="6" type="ORF">GCM10009839_06580</name>
</gene>
<dbReference type="SUPFAM" id="SSF53822">
    <property type="entry name" value="Periplasmic binding protein-like I"/>
    <property type="match status" value="1"/>
</dbReference>
<dbReference type="InterPro" id="IPR028082">
    <property type="entry name" value="Peripla_BP_I"/>
</dbReference>
<keyword evidence="7" id="KW-1185">Reference proteome</keyword>
<comment type="caution">
    <text evidence="6">The sequence shown here is derived from an EMBL/GenBank/DDBJ whole genome shotgun (WGS) entry which is preliminary data.</text>
</comment>
<dbReference type="PANTHER" id="PTHR46847:SF1">
    <property type="entry name" value="D-ALLOSE-BINDING PERIPLASMIC PROTEIN-RELATED"/>
    <property type="match status" value="1"/>
</dbReference>
<evidence type="ECO:0000256" key="1">
    <source>
        <dbReference type="ARBA" id="ARBA00004196"/>
    </source>
</evidence>
<sequence length="338" mass="34190">MRNTGVLRTSVVLAASALALSACGSSSGAKSAGGSGGAAGGKKHTIGVSFDLLNAIRQAEKASIQSAAEAAGYSVVFDVADQDAQKQASQIQDLIQTQKVDAVIVIAQDGQQITASAGLAKAHNVPFLAVDRSVADQKDLTFQITGDPVADGKAVADEFLAAAKTTPLKVLELVGGLTDQNAIGRRDGFNQALAGQPGVTIVSQVPTDWDPAKALDGTANALQKDPTINAVYSPSDFLLPSVQSALTAAGRLAPIGDPKHVFTVTIDGDQNGCKALRAKTLDADIATPVGDFGKQAVAAITTALGGGSVPAKSVQAKGLTLNQANFATTSSQVWGCAS</sequence>
<dbReference type="Pfam" id="PF13407">
    <property type="entry name" value="Peripla_BP_4"/>
    <property type="match status" value="1"/>
</dbReference>
<comment type="similarity">
    <text evidence="2">Belongs to the bacterial solute-binding protein 2 family.</text>
</comment>
<protein>
    <submittedName>
        <fullName evidence="6">Sugar ABC transporter substrate-binding protein</fullName>
    </submittedName>
</protein>
<evidence type="ECO:0000256" key="2">
    <source>
        <dbReference type="ARBA" id="ARBA00007639"/>
    </source>
</evidence>
<reference evidence="6 7" key="1">
    <citation type="journal article" date="2019" name="Int. J. Syst. Evol. Microbiol.">
        <title>The Global Catalogue of Microorganisms (GCM) 10K type strain sequencing project: providing services to taxonomists for standard genome sequencing and annotation.</title>
        <authorList>
            <consortium name="The Broad Institute Genomics Platform"/>
            <consortium name="The Broad Institute Genome Sequencing Center for Infectious Disease"/>
            <person name="Wu L."/>
            <person name="Ma J."/>
        </authorList>
    </citation>
    <scope>NUCLEOTIDE SEQUENCE [LARGE SCALE GENOMIC DNA]</scope>
    <source>
        <strain evidence="6 7">JCM 16014</strain>
    </source>
</reference>
<evidence type="ECO:0000259" key="5">
    <source>
        <dbReference type="Pfam" id="PF13407"/>
    </source>
</evidence>
<dbReference type="PROSITE" id="PS51257">
    <property type="entry name" value="PROKAR_LIPOPROTEIN"/>
    <property type="match status" value="1"/>
</dbReference>
<dbReference type="RefSeq" id="WP_344663962.1">
    <property type="nucleotide sequence ID" value="NZ_BAAAQN010000003.1"/>
</dbReference>
<feature type="domain" description="Periplasmic binding protein" evidence="5">
    <location>
        <begin position="56"/>
        <end position="306"/>
    </location>
</feature>
<evidence type="ECO:0000256" key="4">
    <source>
        <dbReference type="SAM" id="SignalP"/>
    </source>
</evidence>
<proteinExistence type="inferred from homology"/>
<feature type="signal peptide" evidence="4">
    <location>
        <begin position="1"/>
        <end position="24"/>
    </location>
</feature>
<dbReference type="InterPro" id="IPR025997">
    <property type="entry name" value="SBP_2_dom"/>
</dbReference>
<evidence type="ECO:0000313" key="6">
    <source>
        <dbReference type="EMBL" id="GAA2014360.1"/>
    </source>
</evidence>
<evidence type="ECO:0000313" key="7">
    <source>
        <dbReference type="Proteomes" id="UP001500751"/>
    </source>
</evidence>
<name>A0ABN2TM79_9ACTN</name>
<dbReference type="Proteomes" id="UP001500751">
    <property type="component" value="Unassembled WGS sequence"/>
</dbReference>
<dbReference type="CDD" id="cd01536">
    <property type="entry name" value="PBP1_ABC_sugar_binding-like"/>
    <property type="match status" value="1"/>
</dbReference>
<dbReference type="PANTHER" id="PTHR46847">
    <property type="entry name" value="D-ALLOSE-BINDING PERIPLASMIC PROTEIN-RELATED"/>
    <property type="match status" value="1"/>
</dbReference>
<accession>A0ABN2TM79</accession>